<dbReference type="AlphaFoldDB" id="A0A9W7C1A2"/>
<dbReference type="Gene3D" id="3.50.50.60">
    <property type="entry name" value="FAD/NAD(P)-binding domain"/>
    <property type="match status" value="1"/>
</dbReference>
<evidence type="ECO:0000256" key="4">
    <source>
        <dbReference type="ARBA" id="ARBA00023033"/>
    </source>
</evidence>
<dbReference type="EMBL" id="BRXX01000199">
    <property type="protein sequence ID" value="GMH97389.1"/>
    <property type="molecule type" value="Genomic_DNA"/>
</dbReference>
<evidence type="ECO:0000259" key="5">
    <source>
        <dbReference type="Pfam" id="PF01494"/>
    </source>
</evidence>
<sequence>MDDQHLAIIGGGLGGLSTLLSLLKSGFTNCKCYERDLNFSDRMNGYGLTLSYNPKGPLGKLGVLEKVAREDCKSREHYVFSEKGEVIGYFGNAFRNWEHFKTGQRGNLRVPRQVLRQILIDEIGSECTLQNKSIDDVLLWGKDLIGLSSTAEGLIDVKFKDDTVVRNVEILVGADGVRSGVMKHLDCVVTKSNLPQPSGEYLGIFLAIGISTLRHQLLFESGFYTVDGRARLFLMPFKEGETMWQLSFKCESWDEAQEIKSGGKEAIHNHIKGLVKNWHSPVPELVDDTEIDTVWGTGLVDRNPSPINVKGVKGRVVVLGDGMHAMSPFKGQGANQALTDGPALVDKLKGCKNIHAALLNFEREMIDRTRVKVKDSRKAAGFLHSEEVLSDEEVFAGVKSADVPRLLSELKKRNIGAETENLEEAIRQVMDDINVVGEGHEENFVRAKLNDEDKIATQKMALEGDMPGVRRMSILNPMLLHGKDDEGRSLIRLACEGDEVSEVMVKWLVEEARVELSEDVLESLGENHEDLRAWLTGRL</sequence>
<protein>
    <recommendedName>
        <fullName evidence="5">FAD-binding domain-containing protein</fullName>
    </recommendedName>
</protein>
<dbReference type="GO" id="GO:0004497">
    <property type="term" value="F:monooxygenase activity"/>
    <property type="evidence" value="ECO:0007669"/>
    <property type="project" value="UniProtKB-KW"/>
</dbReference>
<comment type="caution">
    <text evidence="6">The sequence shown here is derived from an EMBL/GenBank/DDBJ whole genome shotgun (WGS) entry which is preliminary data.</text>
</comment>
<dbReference type="PRINTS" id="PR00420">
    <property type="entry name" value="RNGMNOXGNASE"/>
</dbReference>
<dbReference type="GO" id="GO:0071949">
    <property type="term" value="F:FAD binding"/>
    <property type="evidence" value="ECO:0007669"/>
    <property type="project" value="InterPro"/>
</dbReference>
<dbReference type="SUPFAM" id="SSF51905">
    <property type="entry name" value="FAD/NAD(P)-binding domain"/>
    <property type="match status" value="1"/>
</dbReference>
<dbReference type="InterPro" id="IPR002938">
    <property type="entry name" value="FAD-bd"/>
</dbReference>
<feature type="domain" description="FAD-binding" evidence="5">
    <location>
        <begin position="7"/>
        <end position="348"/>
    </location>
</feature>
<dbReference type="Pfam" id="PF01494">
    <property type="entry name" value="FAD_binding_3"/>
    <property type="match status" value="1"/>
</dbReference>
<gene>
    <name evidence="6" type="ORF">TrVE_jg7665</name>
</gene>
<evidence type="ECO:0000313" key="6">
    <source>
        <dbReference type="EMBL" id="GMH97389.1"/>
    </source>
</evidence>
<evidence type="ECO:0000256" key="1">
    <source>
        <dbReference type="ARBA" id="ARBA00022630"/>
    </source>
</evidence>
<evidence type="ECO:0000313" key="7">
    <source>
        <dbReference type="Proteomes" id="UP001165160"/>
    </source>
</evidence>
<accession>A0A9W7C1A2</accession>
<evidence type="ECO:0000256" key="3">
    <source>
        <dbReference type="ARBA" id="ARBA00023002"/>
    </source>
</evidence>
<keyword evidence="7" id="KW-1185">Reference proteome</keyword>
<keyword evidence="1" id="KW-0285">Flavoprotein</keyword>
<dbReference type="Proteomes" id="UP001165160">
    <property type="component" value="Unassembled WGS sequence"/>
</dbReference>
<dbReference type="PANTHER" id="PTHR46972:SF1">
    <property type="entry name" value="FAD DEPENDENT OXIDOREDUCTASE DOMAIN-CONTAINING PROTEIN"/>
    <property type="match status" value="1"/>
</dbReference>
<proteinExistence type="predicted"/>
<organism evidence="6 7">
    <name type="scientific">Triparma verrucosa</name>
    <dbReference type="NCBI Taxonomy" id="1606542"/>
    <lineage>
        <taxon>Eukaryota</taxon>
        <taxon>Sar</taxon>
        <taxon>Stramenopiles</taxon>
        <taxon>Ochrophyta</taxon>
        <taxon>Bolidophyceae</taxon>
        <taxon>Parmales</taxon>
        <taxon>Triparmaceae</taxon>
        <taxon>Triparma</taxon>
    </lineage>
</organism>
<keyword evidence="2" id="KW-0274">FAD</keyword>
<evidence type="ECO:0000256" key="2">
    <source>
        <dbReference type="ARBA" id="ARBA00022827"/>
    </source>
</evidence>
<keyword evidence="4" id="KW-0503">Monooxygenase</keyword>
<reference evidence="7" key="1">
    <citation type="journal article" date="2023" name="Commun. Biol.">
        <title>Genome analysis of Parmales, the sister group of diatoms, reveals the evolutionary specialization of diatoms from phago-mixotrophs to photoautotrophs.</title>
        <authorList>
            <person name="Ban H."/>
            <person name="Sato S."/>
            <person name="Yoshikawa S."/>
            <person name="Yamada K."/>
            <person name="Nakamura Y."/>
            <person name="Ichinomiya M."/>
            <person name="Sato N."/>
            <person name="Blanc-Mathieu R."/>
            <person name="Endo H."/>
            <person name="Kuwata A."/>
            <person name="Ogata H."/>
        </authorList>
    </citation>
    <scope>NUCLEOTIDE SEQUENCE [LARGE SCALE GENOMIC DNA]</scope>
    <source>
        <strain evidence="7">NIES 3699</strain>
    </source>
</reference>
<keyword evidence="3" id="KW-0560">Oxidoreductase</keyword>
<name>A0A9W7C1A2_9STRA</name>
<dbReference type="PANTHER" id="PTHR46972">
    <property type="entry name" value="MONOOXYGENASE ASQM-RELATED"/>
    <property type="match status" value="1"/>
</dbReference>
<dbReference type="InterPro" id="IPR036188">
    <property type="entry name" value="FAD/NAD-bd_sf"/>
</dbReference>